<dbReference type="RefSeq" id="WP_245689965.1">
    <property type="nucleotide sequence ID" value="NZ_FNGS01000008.1"/>
</dbReference>
<reference evidence="2 3" key="1">
    <citation type="submission" date="2016-10" db="EMBL/GenBank/DDBJ databases">
        <authorList>
            <person name="de Groot N.N."/>
        </authorList>
    </citation>
    <scope>NUCLEOTIDE SEQUENCE [LARGE SCALE GENOMIC DNA]</scope>
    <source>
        <strain evidence="2 3">DSM 21668</strain>
    </source>
</reference>
<dbReference type="Proteomes" id="UP000198901">
    <property type="component" value="Unassembled WGS sequence"/>
</dbReference>
<gene>
    <name evidence="2" type="ORF">SAMN04488090_4026</name>
</gene>
<dbReference type="AlphaFoldDB" id="A0A1G9V9U2"/>
<feature type="signal peptide" evidence="1">
    <location>
        <begin position="1"/>
        <end position="30"/>
    </location>
</feature>
<dbReference type="InterPro" id="IPR021457">
    <property type="entry name" value="DUF3108"/>
</dbReference>
<organism evidence="2 3">
    <name type="scientific">Siphonobacter aquaeclarae</name>
    <dbReference type="NCBI Taxonomy" id="563176"/>
    <lineage>
        <taxon>Bacteria</taxon>
        <taxon>Pseudomonadati</taxon>
        <taxon>Bacteroidota</taxon>
        <taxon>Cytophagia</taxon>
        <taxon>Cytophagales</taxon>
        <taxon>Cytophagaceae</taxon>
        <taxon>Siphonobacter</taxon>
    </lineage>
</organism>
<name>A0A1G9V9U2_9BACT</name>
<sequence>MKKFTTGIYMKWALAVLLPGMLSFQQPSEADNQPVSFSTGEHLEYRVHYGFLNAAEAIVDVSDKFHRVKGKTCYRVTAVGRTTGAFDLVTRVRDSWQSYIDTQTLMPSEFYMKQQEGRYFKEQRISFDQGGDKVVSATKGKNSPEEYKEFKAPDKLHDVISGYFFLRTIDFGSMKEGQVVTVKAFYDNEFYDLRVKYVGRETIKTKFGKLNTHRIIPQMPKNELFDGKDAIRIWVSDDVNKVPVKVEFDLMVGAVAMDLRSYKNLKEEFHWQ</sequence>
<dbReference type="STRING" id="563176.SAMN04488090_4026"/>
<dbReference type="EMBL" id="FNGS01000008">
    <property type="protein sequence ID" value="SDM68972.1"/>
    <property type="molecule type" value="Genomic_DNA"/>
</dbReference>
<accession>A0A1G9V9U2</accession>
<dbReference type="Pfam" id="PF11306">
    <property type="entry name" value="DUF3108"/>
    <property type="match status" value="1"/>
</dbReference>
<evidence type="ECO:0000256" key="1">
    <source>
        <dbReference type="SAM" id="SignalP"/>
    </source>
</evidence>
<keyword evidence="1" id="KW-0732">Signal</keyword>
<proteinExistence type="predicted"/>
<feature type="chain" id="PRO_5011523974" description="DUF3108 domain-containing protein" evidence="1">
    <location>
        <begin position="31"/>
        <end position="272"/>
    </location>
</feature>
<protein>
    <recommendedName>
        <fullName evidence="4">DUF3108 domain-containing protein</fullName>
    </recommendedName>
</protein>
<evidence type="ECO:0000313" key="2">
    <source>
        <dbReference type="EMBL" id="SDM68972.1"/>
    </source>
</evidence>
<evidence type="ECO:0008006" key="4">
    <source>
        <dbReference type="Google" id="ProtNLM"/>
    </source>
</evidence>
<evidence type="ECO:0000313" key="3">
    <source>
        <dbReference type="Proteomes" id="UP000198901"/>
    </source>
</evidence>
<keyword evidence="3" id="KW-1185">Reference proteome</keyword>